<feature type="domain" description="Transcription elongation factor GreA/GreB N-terminal" evidence="12">
    <location>
        <begin position="6"/>
        <end position="76"/>
    </location>
</feature>
<dbReference type="GO" id="GO:0032784">
    <property type="term" value="P:regulation of DNA-templated transcription elongation"/>
    <property type="evidence" value="ECO:0007669"/>
    <property type="project" value="UniProtKB-UniRule"/>
</dbReference>
<dbReference type="Gene3D" id="1.10.287.180">
    <property type="entry name" value="Transcription elongation factor, GreA/GreB, N-terminal domain"/>
    <property type="match status" value="1"/>
</dbReference>
<dbReference type="Pfam" id="PF01272">
    <property type="entry name" value="GreA_GreB"/>
    <property type="match status" value="1"/>
</dbReference>
<evidence type="ECO:0000256" key="5">
    <source>
        <dbReference type="ARBA" id="ARBA00023125"/>
    </source>
</evidence>
<dbReference type="PIRSF" id="PIRSF006092">
    <property type="entry name" value="GreA_GreB"/>
    <property type="match status" value="1"/>
</dbReference>
<dbReference type="EMBL" id="AP025628">
    <property type="protein sequence ID" value="BDG62098.1"/>
    <property type="molecule type" value="Genomic_DNA"/>
</dbReference>
<dbReference type="AlphaFoldDB" id="A0AA35CP24"/>
<dbReference type="NCBIfam" id="NF001263">
    <property type="entry name" value="PRK00226.1-4"/>
    <property type="match status" value="1"/>
</dbReference>
<comment type="similarity">
    <text evidence="1 9 10">Belongs to the GreA/GreB family.</text>
</comment>
<dbReference type="PANTHER" id="PTHR30437:SF4">
    <property type="entry name" value="TRANSCRIPTION ELONGATION FACTOR GREA"/>
    <property type="match status" value="1"/>
</dbReference>
<protein>
    <recommendedName>
        <fullName evidence="2 9">Transcription elongation factor GreA</fullName>
    </recommendedName>
    <alternativeName>
        <fullName evidence="8 9">Transcript cleavage factor GreA</fullName>
    </alternativeName>
</protein>
<evidence type="ECO:0000256" key="8">
    <source>
        <dbReference type="ARBA" id="ARBA00030776"/>
    </source>
</evidence>
<keyword evidence="3 9" id="KW-0805">Transcription regulation</keyword>
<dbReference type="GO" id="GO:0003746">
    <property type="term" value="F:translation elongation factor activity"/>
    <property type="evidence" value="ECO:0007669"/>
    <property type="project" value="UniProtKB-KW"/>
</dbReference>
<evidence type="ECO:0000313" key="14">
    <source>
        <dbReference type="Proteomes" id="UP001163687"/>
    </source>
</evidence>
<accession>A0AA35CP24</accession>
<evidence type="ECO:0000256" key="2">
    <source>
        <dbReference type="ARBA" id="ARBA00013729"/>
    </source>
</evidence>
<evidence type="ECO:0000256" key="3">
    <source>
        <dbReference type="ARBA" id="ARBA00023015"/>
    </source>
</evidence>
<dbReference type="InterPro" id="IPR018151">
    <property type="entry name" value="TF_GreA/GreB_CS"/>
</dbReference>
<keyword evidence="6 9" id="KW-0804">Transcription</keyword>
<feature type="coiled-coil region" evidence="9">
    <location>
        <begin position="13"/>
        <end position="70"/>
    </location>
</feature>
<dbReference type="FunFam" id="1.10.287.180:FF:000001">
    <property type="entry name" value="Transcription elongation factor GreA"/>
    <property type="match status" value="1"/>
</dbReference>
<evidence type="ECO:0000256" key="7">
    <source>
        <dbReference type="ARBA" id="ARBA00024916"/>
    </source>
</evidence>
<dbReference type="GO" id="GO:0003677">
    <property type="term" value="F:DNA binding"/>
    <property type="evidence" value="ECO:0007669"/>
    <property type="project" value="UniProtKB-UniRule"/>
</dbReference>
<evidence type="ECO:0000256" key="10">
    <source>
        <dbReference type="RuleBase" id="RU000556"/>
    </source>
</evidence>
<dbReference type="Proteomes" id="UP001163687">
    <property type="component" value="Chromosome"/>
</dbReference>
<dbReference type="PROSITE" id="PS00829">
    <property type="entry name" value="GREAB_1"/>
    <property type="match status" value="1"/>
</dbReference>
<dbReference type="PANTHER" id="PTHR30437">
    <property type="entry name" value="TRANSCRIPTION ELONGATION FACTOR GREA"/>
    <property type="match status" value="1"/>
</dbReference>
<dbReference type="RefSeq" id="WP_264842701.1">
    <property type="nucleotide sequence ID" value="NZ_AP025628.1"/>
</dbReference>
<dbReference type="InterPro" id="IPR028624">
    <property type="entry name" value="Tscrpt_elong_fac_GreA/B"/>
</dbReference>
<evidence type="ECO:0000256" key="6">
    <source>
        <dbReference type="ARBA" id="ARBA00023163"/>
    </source>
</evidence>
<keyword evidence="4 9" id="KW-0175">Coiled coil</keyword>
<dbReference type="HAMAP" id="MF_00105">
    <property type="entry name" value="GreA_GreB"/>
    <property type="match status" value="1"/>
</dbReference>
<evidence type="ECO:0000259" key="12">
    <source>
        <dbReference type="Pfam" id="PF03449"/>
    </source>
</evidence>
<dbReference type="NCBIfam" id="TIGR01462">
    <property type="entry name" value="greA"/>
    <property type="match status" value="1"/>
</dbReference>
<dbReference type="GO" id="GO:0006354">
    <property type="term" value="P:DNA-templated transcription elongation"/>
    <property type="evidence" value="ECO:0007669"/>
    <property type="project" value="TreeGrafter"/>
</dbReference>
<keyword evidence="14" id="KW-1185">Reference proteome</keyword>
<evidence type="ECO:0000259" key="11">
    <source>
        <dbReference type="Pfam" id="PF01272"/>
    </source>
</evidence>
<dbReference type="InterPro" id="IPR023459">
    <property type="entry name" value="Tscrpt_elong_fac_GreA/B_fam"/>
</dbReference>
<keyword evidence="13" id="KW-0251">Elongation factor</keyword>
<evidence type="ECO:0000313" key="13">
    <source>
        <dbReference type="EMBL" id="BDG62098.1"/>
    </source>
</evidence>
<name>A0AA35CP24_9FIRM</name>
<dbReference type="InterPro" id="IPR022691">
    <property type="entry name" value="Tscrpt_elong_fac_GreA/B_N"/>
</dbReference>
<keyword evidence="5 9" id="KW-0238">DNA-binding</keyword>
<dbReference type="KEGG" id="cmic:caldi_31880"/>
<reference evidence="13" key="1">
    <citation type="submission" date="2022-03" db="EMBL/GenBank/DDBJ databases">
        <title>Complete genome sequence of Caldinitratiruptor microaerophilus.</title>
        <authorList>
            <person name="Mukaiyama R."/>
            <person name="Nishiyama T."/>
            <person name="Ueda K."/>
        </authorList>
    </citation>
    <scope>NUCLEOTIDE SEQUENCE</scope>
    <source>
        <strain evidence="13">JCM 16183</strain>
    </source>
</reference>
<keyword evidence="13" id="KW-0648">Protein biosynthesis</keyword>
<dbReference type="InterPro" id="IPR036953">
    <property type="entry name" value="GreA/GreB_C_sf"/>
</dbReference>
<dbReference type="FunFam" id="3.10.50.30:FF:000001">
    <property type="entry name" value="Transcription elongation factor GreA"/>
    <property type="match status" value="1"/>
</dbReference>
<comment type="function">
    <text evidence="7 9 10">Necessary for efficient RNA polymerase transcription elongation past template-encoded arresting sites. The arresting sites in DNA have the property of trapping a certain fraction of elongating RNA polymerases that pass through, resulting in locked ternary complexes. Cleavage of the nascent transcript by cleavage factors such as GreA or GreB allows the resumption of elongation from the new 3'terminus. GreA releases sequences of 2 to 3 nucleotides.</text>
</comment>
<evidence type="ECO:0000256" key="1">
    <source>
        <dbReference type="ARBA" id="ARBA00008213"/>
    </source>
</evidence>
<evidence type="ECO:0000256" key="4">
    <source>
        <dbReference type="ARBA" id="ARBA00023054"/>
    </source>
</evidence>
<dbReference type="Gene3D" id="3.10.50.30">
    <property type="entry name" value="Transcription elongation factor, GreA/GreB, C-terminal domain"/>
    <property type="match status" value="1"/>
</dbReference>
<dbReference type="Pfam" id="PF03449">
    <property type="entry name" value="GreA_GreB_N"/>
    <property type="match status" value="1"/>
</dbReference>
<feature type="domain" description="Transcription elongation factor GreA/GreB C-terminal" evidence="11">
    <location>
        <begin position="83"/>
        <end position="157"/>
    </location>
</feature>
<dbReference type="SUPFAM" id="SSF46557">
    <property type="entry name" value="GreA transcript cleavage protein, N-terminal domain"/>
    <property type="match status" value="1"/>
</dbReference>
<evidence type="ECO:0000256" key="9">
    <source>
        <dbReference type="HAMAP-Rule" id="MF_00105"/>
    </source>
</evidence>
<sequence>MAEKEVYLSRDGLKKLEQELEYLKTVRRREIAERIRQAREYGDIAENSEYEDAKNEQAFIEGRILQLEKTLRNARILTENGSPSGRVGLGSRVRIRNLDLGEEEEYLIVGTLEANPAENRISDESPVGRAIMGQKVGAIVEVDAPAGAMRVQILEIH</sequence>
<gene>
    <name evidence="9 13" type="primary">greA</name>
    <name evidence="13" type="ORF">caldi_31880</name>
</gene>
<dbReference type="GO" id="GO:0070063">
    <property type="term" value="F:RNA polymerase binding"/>
    <property type="evidence" value="ECO:0007669"/>
    <property type="project" value="InterPro"/>
</dbReference>
<dbReference type="SUPFAM" id="SSF54534">
    <property type="entry name" value="FKBP-like"/>
    <property type="match status" value="1"/>
</dbReference>
<organism evidence="13 14">
    <name type="scientific">Caldinitratiruptor microaerophilus</name>
    <dbReference type="NCBI Taxonomy" id="671077"/>
    <lineage>
        <taxon>Bacteria</taxon>
        <taxon>Bacillati</taxon>
        <taxon>Bacillota</taxon>
        <taxon>Clostridia</taxon>
        <taxon>Eubacteriales</taxon>
        <taxon>Symbiobacteriaceae</taxon>
        <taxon>Caldinitratiruptor</taxon>
    </lineage>
</organism>
<dbReference type="InterPro" id="IPR036805">
    <property type="entry name" value="Tscrpt_elong_fac_GreA/B_N_sf"/>
</dbReference>
<proteinExistence type="inferred from homology"/>
<dbReference type="InterPro" id="IPR006359">
    <property type="entry name" value="Tscrpt_elong_fac_GreA"/>
</dbReference>
<dbReference type="InterPro" id="IPR001437">
    <property type="entry name" value="Tscrpt_elong_fac_GreA/B_C"/>
</dbReference>